<sequence>MFWKIAWQSACVVLFAHLHCRG</sequence>
<organism evidence="1">
    <name type="scientific">Zea mays</name>
    <name type="common">Maize</name>
    <dbReference type="NCBI Taxonomy" id="4577"/>
    <lineage>
        <taxon>Eukaryota</taxon>
        <taxon>Viridiplantae</taxon>
        <taxon>Streptophyta</taxon>
        <taxon>Embryophyta</taxon>
        <taxon>Tracheophyta</taxon>
        <taxon>Spermatophyta</taxon>
        <taxon>Magnoliopsida</taxon>
        <taxon>Liliopsida</taxon>
        <taxon>Poales</taxon>
        <taxon>Poaceae</taxon>
        <taxon>PACMAD clade</taxon>
        <taxon>Panicoideae</taxon>
        <taxon>Andropogonodae</taxon>
        <taxon>Andropogoneae</taxon>
        <taxon>Tripsacinae</taxon>
        <taxon>Zea</taxon>
    </lineage>
</organism>
<proteinExistence type="evidence at transcript level"/>
<name>B4FM16_MAIZE</name>
<reference evidence="1" key="1">
    <citation type="journal article" date="2009" name="PLoS Genet.">
        <title>Sequencing, mapping, and analysis of 27,455 maize full-length cDNAs.</title>
        <authorList>
            <person name="Soderlund C."/>
            <person name="Descour A."/>
            <person name="Kudrna D."/>
            <person name="Bomhoff M."/>
            <person name="Boyd L."/>
            <person name="Currie J."/>
            <person name="Angelova A."/>
            <person name="Collura K."/>
            <person name="Wissotski M."/>
            <person name="Ashley E."/>
            <person name="Morrow D."/>
            <person name="Fernandes J."/>
            <person name="Walbot V."/>
            <person name="Yu Y."/>
        </authorList>
    </citation>
    <scope>NUCLEOTIDE SEQUENCE</scope>
    <source>
        <strain evidence="1">B73</strain>
    </source>
</reference>
<dbReference type="EMBL" id="BT038154">
    <property type="protein sequence ID" value="ACF83159.1"/>
    <property type="molecule type" value="mRNA"/>
</dbReference>
<dbReference type="AlphaFoldDB" id="B4FM16"/>
<protein>
    <submittedName>
        <fullName evidence="1">Uncharacterized protein</fullName>
    </submittedName>
</protein>
<evidence type="ECO:0000313" key="1">
    <source>
        <dbReference type="EMBL" id="ACF83159.1"/>
    </source>
</evidence>
<accession>B4FM16</accession>